<dbReference type="RefSeq" id="WP_305944095.1">
    <property type="nucleotide sequence ID" value="NZ_JAUZVY010000001.1"/>
</dbReference>
<dbReference type="InterPro" id="IPR033900">
    <property type="entry name" value="Gram_neg_porin_domain"/>
</dbReference>
<sequence>MRKSLLAVSALSFAFALPVQADLHINGFASITAGTTTGSNDQLYGYSNELDFKNESLFAIQVRSDLGDRLSVTAQVMGRGSNDFDARFEWAFLTYELTDAMRINAGRLRTPFYRFSDFMDVGFAYDWLRVPQGVYGLGLDNIEGVSLYRMAQLGDFESSLQLLWGSFSGGITLAGNSANARIDNIAGITWELERDWFSFRAAYLNGKSTIEAPALSPLFAGLSQAGLGGLVAALDFNDDTSEFIGLGVTLDQGDWVLITEYNRIDVKDSFFAKRENYYLSLGYRLDVVTPFVSYEREDHRSKSELYQPFVSVLPEALLQPLMAVVESQAVDTKTWNLGLRYDFHPAAAFKVQYSSQKNDLSGHRHDLIAAGVDIVF</sequence>
<evidence type="ECO:0000259" key="2">
    <source>
        <dbReference type="Pfam" id="PF13609"/>
    </source>
</evidence>
<dbReference type="Proteomes" id="UP001236258">
    <property type="component" value="Unassembled WGS sequence"/>
</dbReference>
<keyword evidence="4" id="KW-1185">Reference proteome</keyword>
<dbReference type="Gene3D" id="2.40.160.10">
    <property type="entry name" value="Porin"/>
    <property type="match status" value="1"/>
</dbReference>
<evidence type="ECO:0000313" key="3">
    <source>
        <dbReference type="EMBL" id="MDP4527913.1"/>
    </source>
</evidence>
<feature type="chain" id="PRO_5045723667" evidence="1">
    <location>
        <begin position="22"/>
        <end position="376"/>
    </location>
</feature>
<feature type="signal peptide" evidence="1">
    <location>
        <begin position="1"/>
        <end position="21"/>
    </location>
</feature>
<evidence type="ECO:0000313" key="4">
    <source>
        <dbReference type="Proteomes" id="UP001236258"/>
    </source>
</evidence>
<proteinExistence type="predicted"/>
<evidence type="ECO:0000256" key="1">
    <source>
        <dbReference type="SAM" id="SignalP"/>
    </source>
</evidence>
<organism evidence="3 4">
    <name type="scientific">Alkalimonas delamerensis</name>
    <dbReference type="NCBI Taxonomy" id="265981"/>
    <lineage>
        <taxon>Bacteria</taxon>
        <taxon>Pseudomonadati</taxon>
        <taxon>Pseudomonadota</taxon>
        <taxon>Gammaproteobacteria</taxon>
        <taxon>Alkalimonas</taxon>
    </lineage>
</organism>
<reference evidence="3 4" key="1">
    <citation type="submission" date="2023-08" db="EMBL/GenBank/DDBJ databases">
        <authorList>
            <person name="Joshi A."/>
            <person name="Thite S."/>
        </authorList>
    </citation>
    <scope>NUCLEOTIDE SEQUENCE [LARGE SCALE GENOMIC DNA]</scope>
    <source>
        <strain evidence="3 4">1E1</strain>
    </source>
</reference>
<protein>
    <submittedName>
        <fullName evidence="3">Porin</fullName>
    </submittedName>
</protein>
<dbReference type="EMBL" id="JAUZVY010000001">
    <property type="protein sequence ID" value="MDP4527913.1"/>
    <property type="molecule type" value="Genomic_DNA"/>
</dbReference>
<dbReference type="Pfam" id="PF13609">
    <property type="entry name" value="Porin_4"/>
    <property type="match status" value="1"/>
</dbReference>
<dbReference type="InterPro" id="IPR023614">
    <property type="entry name" value="Porin_dom_sf"/>
</dbReference>
<accession>A0ABT9GLS3</accession>
<feature type="domain" description="Porin" evidence="2">
    <location>
        <begin position="7"/>
        <end position="359"/>
    </location>
</feature>
<comment type="caution">
    <text evidence="3">The sequence shown here is derived from an EMBL/GenBank/DDBJ whole genome shotgun (WGS) entry which is preliminary data.</text>
</comment>
<dbReference type="SUPFAM" id="SSF56935">
    <property type="entry name" value="Porins"/>
    <property type="match status" value="1"/>
</dbReference>
<name>A0ABT9GLS3_9GAMM</name>
<gene>
    <name evidence="3" type="ORF">Q3O59_02545</name>
</gene>
<keyword evidence="1" id="KW-0732">Signal</keyword>